<gene>
    <name evidence="2" type="ORF">ANCCAN_21798</name>
</gene>
<comment type="caution">
    <text evidence="2">The sequence shown here is derived from an EMBL/GenBank/DDBJ whole genome shotgun (WGS) entry which is preliminary data.</text>
</comment>
<name>A0A368FNI6_ANCCA</name>
<dbReference type="STRING" id="29170.A0A368FNI6"/>
<protein>
    <submittedName>
        <fullName evidence="2">Uncharacterized protein</fullName>
    </submittedName>
</protein>
<dbReference type="EMBL" id="JOJR01001100">
    <property type="protein sequence ID" value="RCN32400.1"/>
    <property type="molecule type" value="Genomic_DNA"/>
</dbReference>
<feature type="compositionally biased region" description="Polar residues" evidence="1">
    <location>
        <begin position="104"/>
        <end position="116"/>
    </location>
</feature>
<evidence type="ECO:0000256" key="1">
    <source>
        <dbReference type="SAM" id="MobiDB-lite"/>
    </source>
</evidence>
<accession>A0A368FNI6</accession>
<organism evidence="2 3">
    <name type="scientific">Ancylostoma caninum</name>
    <name type="common">Dog hookworm</name>
    <dbReference type="NCBI Taxonomy" id="29170"/>
    <lineage>
        <taxon>Eukaryota</taxon>
        <taxon>Metazoa</taxon>
        <taxon>Ecdysozoa</taxon>
        <taxon>Nematoda</taxon>
        <taxon>Chromadorea</taxon>
        <taxon>Rhabditida</taxon>
        <taxon>Rhabditina</taxon>
        <taxon>Rhabditomorpha</taxon>
        <taxon>Strongyloidea</taxon>
        <taxon>Ancylostomatidae</taxon>
        <taxon>Ancylostomatinae</taxon>
        <taxon>Ancylostoma</taxon>
    </lineage>
</organism>
<reference evidence="2 3" key="1">
    <citation type="submission" date="2014-10" db="EMBL/GenBank/DDBJ databases">
        <title>Draft genome of the hookworm Ancylostoma caninum.</title>
        <authorList>
            <person name="Mitreva M."/>
        </authorList>
    </citation>
    <scope>NUCLEOTIDE SEQUENCE [LARGE SCALE GENOMIC DNA]</scope>
    <source>
        <strain evidence="2 3">Baltimore</strain>
    </source>
</reference>
<feature type="region of interest" description="Disordered" evidence="1">
    <location>
        <begin position="224"/>
        <end position="288"/>
    </location>
</feature>
<feature type="region of interest" description="Disordered" evidence="1">
    <location>
        <begin position="99"/>
        <end position="120"/>
    </location>
</feature>
<evidence type="ECO:0000313" key="3">
    <source>
        <dbReference type="Proteomes" id="UP000252519"/>
    </source>
</evidence>
<proteinExistence type="predicted"/>
<evidence type="ECO:0000313" key="2">
    <source>
        <dbReference type="EMBL" id="RCN32400.1"/>
    </source>
</evidence>
<dbReference type="OrthoDB" id="10030037at2759"/>
<sequence>MSIRPSNVTTILFCRFSSREAAQKTILLDSAPPHVVLEKVSLSLQAPGKVETSRPPSDLSDTSTANSSFTCAQLVEQKLQEITQEAENLAAAAIKNFTSDEHSSQTTASEVSSTIAGSEGYRTPEQSLRIEITSPVLKASQSFSRTHHLGSIESQRNLPQTQRVTDLKSIAEATQRLFDEAKGMSRAPPLNPEKNRESLADRLSKGIHELTQGSSDRLQRWKTKLQAGGHGRRQKDQSEPPPMRRPPMLVDTDPLSEWSDRYPRPLHPSRSASNALQINHINSMHGFG</sequence>
<dbReference type="Proteomes" id="UP000252519">
    <property type="component" value="Unassembled WGS sequence"/>
</dbReference>
<feature type="region of interest" description="Disordered" evidence="1">
    <location>
        <begin position="46"/>
        <end position="65"/>
    </location>
</feature>
<feature type="compositionally biased region" description="Polar residues" evidence="1">
    <location>
        <begin position="270"/>
        <end position="282"/>
    </location>
</feature>
<dbReference type="AlphaFoldDB" id="A0A368FNI6"/>
<keyword evidence="3" id="KW-1185">Reference proteome</keyword>